<accession>A0AAV4S9K2</accession>
<feature type="compositionally biased region" description="Basic and acidic residues" evidence="1">
    <location>
        <begin position="14"/>
        <end position="27"/>
    </location>
</feature>
<gene>
    <name evidence="2" type="ORF">CEXT_270321</name>
</gene>
<evidence type="ECO:0000313" key="2">
    <source>
        <dbReference type="EMBL" id="GIY29634.1"/>
    </source>
</evidence>
<protein>
    <submittedName>
        <fullName evidence="2">Uncharacterized protein</fullName>
    </submittedName>
</protein>
<keyword evidence="3" id="KW-1185">Reference proteome</keyword>
<evidence type="ECO:0000256" key="1">
    <source>
        <dbReference type="SAM" id="MobiDB-lite"/>
    </source>
</evidence>
<dbReference type="EMBL" id="BPLR01009103">
    <property type="protein sequence ID" value="GIY29634.1"/>
    <property type="molecule type" value="Genomic_DNA"/>
</dbReference>
<comment type="caution">
    <text evidence="2">The sequence shown here is derived from an EMBL/GenBank/DDBJ whole genome shotgun (WGS) entry which is preliminary data.</text>
</comment>
<dbReference type="AlphaFoldDB" id="A0AAV4S9K2"/>
<reference evidence="2 3" key="1">
    <citation type="submission" date="2021-06" db="EMBL/GenBank/DDBJ databases">
        <title>Caerostris extrusa draft genome.</title>
        <authorList>
            <person name="Kono N."/>
            <person name="Arakawa K."/>
        </authorList>
    </citation>
    <scope>NUCLEOTIDE SEQUENCE [LARGE SCALE GENOMIC DNA]</scope>
</reference>
<proteinExistence type="predicted"/>
<feature type="region of interest" description="Disordered" evidence="1">
    <location>
        <begin position="1"/>
        <end position="35"/>
    </location>
</feature>
<sequence>MEGWNEQTDGTNGQREDGTNEESKDGMNEECMNGTNGGRVDICMYGWMEGWNELSMEYWNNKENEVVHPF</sequence>
<organism evidence="2 3">
    <name type="scientific">Caerostris extrusa</name>
    <name type="common">Bark spider</name>
    <name type="synonym">Caerostris bankana</name>
    <dbReference type="NCBI Taxonomy" id="172846"/>
    <lineage>
        <taxon>Eukaryota</taxon>
        <taxon>Metazoa</taxon>
        <taxon>Ecdysozoa</taxon>
        <taxon>Arthropoda</taxon>
        <taxon>Chelicerata</taxon>
        <taxon>Arachnida</taxon>
        <taxon>Araneae</taxon>
        <taxon>Araneomorphae</taxon>
        <taxon>Entelegynae</taxon>
        <taxon>Araneoidea</taxon>
        <taxon>Araneidae</taxon>
        <taxon>Caerostris</taxon>
    </lineage>
</organism>
<feature type="compositionally biased region" description="Polar residues" evidence="1">
    <location>
        <begin position="1"/>
        <end position="13"/>
    </location>
</feature>
<name>A0AAV4S9K2_CAEEX</name>
<dbReference type="Proteomes" id="UP001054945">
    <property type="component" value="Unassembled WGS sequence"/>
</dbReference>
<evidence type="ECO:0000313" key="3">
    <source>
        <dbReference type="Proteomes" id="UP001054945"/>
    </source>
</evidence>